<proteinExistence type="predicted"/>
<organism evidence="2 3">
    <name type="scientific">Dokdonia pacifica</name>
    <dbReference type="NCBI Taxonomy" id="1627892"/>
    <lineage>
        <taxon>Bacteria</taxon>
        <taxon>Pseudomonadati</taxon>
        <taxon>Bacteroidota</taxon>
        <taxon>Flavobacteriia</taxon>
        <taxon>Flavobacteriales</taxon>
        <taxon>Flavobacteriaceae</taxon>
        <taxon>Dokdonia</taxon>
    </lineage>
</organism>
<name>A0A239BI66_9FLAO</name>
<keyword evidence="3" id="KW-1185">Reference proteome</keyword>
<dbReference type="EMBL" id="FZNY01000006">
    <property type="protein sequence ID" value="SNS06733.1"/>
    <property type="molecule type" value="Genomic_DNA"/>
</dbReference>
<dbReference type="PROSITE" id="PS51257">
    <property type="entry name" value="PROKAR_LIPOPROTEIN"/>
    <property type="match status" value="1"/>
</dbReference>
<dbReference type="AlphaFoldDB" id="A0A239BI66"/>
<feature type="chain" id="PRO_5013325913" evidence="1">
    <location>
        <begin position="19"/>
        <end position="200"/>
    </location>
</feature>
<dbReference type="RefSeq" id="WP_089372760.1">
    <property type="nucleotide sequence ID" value="NZ_BMEP01000005.1"/>
</dbReference>
<reference evidence="2 3" key="1">
    <citation type="submission" date="2017-06" db="EMBL/GenBank/DDBJ databases">
        <authorList>
            <person name="Kim H.J."/>
            <person name="Triplett B.A."/>
        </authorList>
    </citation>
    <scope>NUCLEOTIDE SEQUENCE [LARGE SCALE GENOMIC DNA]</scope>
    <source>
        <strain evidence="2 3">DSM 25597</strain>
    </source>
</reference>
<accession>A0A239BI66</accession>
<evidence type="ECO:0000256" key="1">
    <source>
        <dbReference type="SAM" id="SignalP"/>
    </source>
</evidence>
<dbReference type="OrthoDB" id="1160164at2"/>
<gene>
    <name evidence="2" type="ORF">SAMN06265376_106142</name>
</gene>
<evidence type="ECO:0000313" key="2">
    <source>
        <dbReference type="EMBL" id="SNS06733.1"/>
    </source>
</evidence>
<feature type="signal peptide" evidence="1">
    <location>
        <begin position="1"/>
        <end position="18"/>
    </location>
</feature>
<keyword evidence="1" id="KW-0732">Signal</keyword>
<evidence type="ECO:0000313" key="3">
    <source>
        <dbReference type="Proteomes" id="UP000198379"/>
    </source>
</evidence>
<protein>
    <submittedName>
        <fullName evidence="2">Uncharacterized protein</fullName>
    </submittedName>
</protein>
<dbReference type="Proteomes" id="UP000198379">
    <property type="component" value="Unassembled WGS sequence"/>
</dbReference>
<sequence>MKLLYTCLLISITLFATVACQSHKEIQNTQIKTDTLDLGYMYWANDFTPFGFGSRYSLIIVGTVTQIENPAEVAEDAIYTSVEGHIAIEEVILDSKSHNRDMNTIGSISTDCFEGTNLSKGDQVLVFCVSYEGDYAITGRQSIIKIPTNNRQYITSLKKYINASYDPRVIEKDIELWKKVAVGNALENYIKEYNEYHKKN</sequence>